<proteinExistence type="predicted"/>
<dbReference type="OrthoDB" id="906679at2"/>
<dbReference type="GO" id="GO:0016020">
    <property type="term" value="C:membrane"/>
    <property type="evidence" value="ECO:0007669"/>
    <property type="project" value="InterPro"/>
</dbReference>
<protein>
    <submittedName>
        <fullName evidence="4">Por secretion system C-terminal sorting domain-containing protein</fullName>
    </submittedName>
</protein>
<evidence type="ECO:0000256" key="2">
    <source>
        <dbReference type="SAM" id="MobiDB-lite"/>
    </source>
</evidence>
<dbReference type="Proteomes" id="UP000184335">
    <property type="component" value="Unassembled WGS sequence"/>
</dbReference>
<dbReference type="EMBL" id="FQYI01000006">
    <property type="protein sequence ID" value="SHI92804.1"/>
    <property type="molecule type" value="Genomic_DNA"/>
</dbReference>
<dbReference type="Pfam" id="PF05345">
    <property type="entry name" value="He_PIG"/>
    <property type="match status" value="1"/>
</dbReference>
<feature type="compositionally biased region" description="Polar residues" evidence="2">
    <location>
        <begin position="461"/>
        <end position="472"/>
    </location>
</feature>
<feature type="chain" id="PRO_5012025386" evidence="3">
    <location>
        <begin position="26"/>
        <end position="1179"/>
    </location>
</feature>
<dbReference type="InterPro" id="IPR015919">
    <property type="entry name" value="Cadherin-like_sf"/>
</dbReference>
<name>A0A1M6F4Y5_9FLAO</name>
<sequence length="1179" mass="125872">MITILSQTRNAAVAAFLVTSASMFSQTVIFEQDGKNVPNDWKAINNVSTQPISQTGGNGYWLLETKSATEKDELTSSMYNLSSYATATITLEVATYGNGDNNSAKVEISKDGGTTWSESVLSKTPTSSKYIDGGTFNISNPGNFVVRLTNNGDKGKGVRIQNFKITATGQGTTTPAAPVLTAPAAPQQGTVGQEFSYELDASDDAVSFQVVAGSSLPAGLSLNAESGEISGTPTAAGTFTTKFVAANAGGQKSNTIDVTFIIKEEDTTTPPENPMPVGGTIFKQGELFFVGFDGKYETKGPADRFLIATLVDIAPGTHFGIANSRYEAGAAANVRTDRWGGPGDKPHTEPGLITFKYTGDTPIKKGTVMVFDLNGTSNGFNKIHFVSPQQTVSTESRNFSFEVVKSNKPNISNDDPDQMYLIQGGFELDQKTPTTGAARYILRGKLLHGFTNGNDWVPLTQANSGADTTNGNKTEKKKRSSRLPAALECLNFALPNGQGAAYYKNSETHEGSFRNILSSVNTPSKWTIGKPTIKPTVANADAKAFTENGTVQPGTWLGSNGTNWFYCENWENYQVPDKTTDVIIPATAVNKPVVKADDANAAKYKNTATFNNITIQEGAKLTMNGTTEIEMHGNWNNEGTFEMGNSTITFAGTGTQVINGNDTAKAETFYNVNLANNFNTQESNNLIAKGKLSVQPGYKVTAADGRYISAGNFENQGDGSNFIVEKDGSFVIDNAAASVSGQITVQRETKNSDGEQYNFLSAPVKGLNIKASTGSPRVQAYEEATDFFQDSEGEYIVGKGYAVKDAAAENLYNFQGEVVHGNQTYAMEKSGEGYNLLGNPYAAKFSLENFFVVNNNLDTTFYLWDSAVNKEVQQYGGAYNGNSYATYNVDNSTGARATGGVAQSNAQAETANDKVPNGILKVGQGFIAKATTAGNATFTNEMMVKEGGVAFFGNTAKKQDKDRYWLSLDTPTGVNNQIAVVYYGGGSNAFGKDDSEDISNASDLLYTVADGKKLIIHGRAPFSAEDLVKLGANAFADGTYKIKVDRAEGIFAGAQGIYLRDKATGAVVNLSEKPYSFRAEAGSLADRFEIAYTDARFLAAAEAAVADQVSVYEDNGGFVVAAPEKISEIRVYDAAGKLVQVSRPAERKAAVSASAWAKGVYHFVISAGQTTATKKVLKK</sequence>
<dbReference type="SUPFAM" id="SSF49313">
    <property type="entry name" value="Cadherin-like"/>
    <property type="match status" value="1"/>
</dbReference>
<gene>
    <name evidence="4" type="ORF">SAMN05443429_106107</name>
</gene>
<accession>A0A1M6F4Y5</accession>
<evidence type="ECO:0000256" key="3">
    <source>
        <dbReference type="SAM" id="SignalP"/>
    </source>
</evidence>
<dbReference type="NCBIfam" id="TIGR04183">
    <property type="entry name" value="Por_Secre_tail"/>
    <property type="match status" value="1"/>
</dbReference>
<evidence type="ECO:0000313" key="5">
    <source>
        <dbReference type="Proteomes" id="UP000184335"/>
    </source>
</evidence>
<dbReference type="InterPro" id="IPR026444">
    <property type="entry name" value="Secre_tail"/>
</dbReference>
<organism evidence="4 5">
    <name type="scientific">Cruoricaptor ignavus</name>
    <dbReference type="NCBI Taxonomy" id="1118202"/>
    <lineage>
        <taxon>Bacteria</taxon>
        <taxon>Pseudomonadati</taxon>
        <taxon>Bacteroidota</taxon>
        <taxon>Flavobacteriia</taxon>
        <taxon>Flavobacteriales</taxon>
        <taxon>Weeksellaceae</taxon>
        <taxon>Cruoricaptor</taxon>
    </lineage>
</organism>
<dbReference type="STRING" id="1118202.SAMN05443429_106107"/>
<feature type="region of interest" description="Disordered" evidence="2">
    <location>
        <begin position="461"/>
        <end position="480"/>
    </location>
</feature>
<dbReference type="RefSeq" id="WP_073179746.1">
    <property type="nucleotide sequence ID" value="NZ_FQYI01000006.1"/>
</dbReference>
<dbReference type="GO" id="GO:0005509">
    <property type="term" value="F:calcium ion binding"/>
    <property type="evidence" value="ECO:0007669"/>
    <property type="project" value="InterPro"/>
</dbReference>
<evidence type="ECO:0000256" key="1">
    <source>
        <dbReference type="ARBA" id="ARBA00022729"/>
    </source>
</evidence>
<keyword evidence="5" id="KW-1185">Reference proteome</keyword>
<reference evidence="4 5" key="1">
    <citation type="submission" date="2016-11" db="EMBL/GenBank/DDBJ databases">
        <authorList>
            <person name="Jaros S."/>
            <person name="Januszkiewicz K."/>
            <person name="Wedrychowicz H."/>
        </authorList>
    </citation>
    <scope>NUCLEOTIDE SEQUENCE [LARGE SCALE GENOMIC DNA]</scope>
    <source>
        <strain evidence="4 5">DSM 25479</strain>
    </source>
</reference>
<evidence type="ECO:0000313" key="4">
    <source>
        <dbReference type="EMBL" id="SHI92804.1"/>
    </source>
</evidence>
<keyword evidence="1 3" id="KW-0732">Signal</keyword>
<dbReference type="AlphaFoldDB" id="A0A1M6F4Y5"/>
<dbReference type="InterPro" id="IPR013783">
    <property type="entry name" value="Ig-like_fold"/>
</dbReference>
<feature type="signal peptide" evidence="3">
    <location>
        <begin position="1"/>
        <end position="25"/>
    </location>
</feature>
<dbReference type="Gene3D" id="2.60.40.10">
    <property type="entry name" value="Immunoglobulins"/>
    <property type="match status" value="1"/>
</dbReference>
<dbReference type="Gene3D" id="2.60.120.260">
    <property type="entry name" value="Galactose-binding domain-like"/>
    <property type="match status" value="1"/>
</dbReference>